<dbReference type="SUPFAM" id="SSF56496">
    <property type="entry name" value="Fibrinogen C-terminal domain-like"/>
    <property type="match status" value="1"/>
</dbReference>
<protein>
    <recommendedName>
        <fullName evidence="1">Fibrinogen C-terminal domain-containing protein</fullName>
    </recommendedName>
</protein>
<dbReference type="AlphaFoldDB" id="A0A8W8JSC3"/>
<dbReference type="Proteomes" id="UP000005408">
    <property type="component" value="Unassembled WGS sequence"/>
</dbReference>
<keyword evidence="3" id="KW-1185">Reference proteome</keyword>
<feature type="domain" description="Fibrinogen C-terminal" evidence="1">
    <location>
        <begin position="32"/>
        <end position="114"/>
    </location>
</feature>
<dbReference type="InterPro" id="IPR036056">
    <property type="entry name" value="Fibrinogen-like_C"/>
</dbReference>
<dbReference type="Gene3D" id="3.90.215.10">
    <property type="entry name" value="Gamma Fibrinogen, chain A, domain 1"/>
    <property type="match status" value="1"/>
</dbReference>
<accession>A0A8W8JSC3</accession>
<evidence type="ECO:0000313" key="3">
    <source>
        <dbReference type="Proteomes" id="UP000005408"/>
    </source>
</evidence>
<evidence type="ECO:0000259" key="1">
    <source>
        <dbReference type="PROSITE" id="PS51406"/>
    </source>
</evidence>
<evidence type="ECO:0000313" key="2">
    <source>
        <dbReference type="EnsemblMetazoa" id="G20138.2:cds"/>
    </source>
</evidence>
<dbReference type="InterPro" id="IPR002181">
    <property type="entry name" value="Fibrinogen_a/b/g_C_dom"/>
</dbReference>
<name>A0A8W8JSC3_MAGGI</name>
<dbReference type="PROSITE" id="PS51406">
    <property type="entry name" value="FIBRINOGEN_C_2"/>
    <property type="match status" value="1"/>
</dbReference>
<dbReference type="SMART" id="SM00186">
    <property type="entry name" value="FBG"/>
    <property type="match status" value="1"/>
</dbReference>
<reference evidence="2" key="1">
    <citation type="submission" date="2022-08" db="UniProtKB">
        <authorList>
            <consortium name="EnsemblMetazoa"/>
        </authorList>
    </citation>
    <scope>IDENTIFICATION</scope>
    <source>
        <strain evidence="2">05x7-T-G4-1.051#20</strain>
    </source>
</reference>
<dbReference type="PANTHER" id="PTHR19143">
    <property type="entry name" value="FIBRINOGEN/TENASCIN/ANGIOPOEITIN"/>
    <property type="match status" value="1"/>
</dbReference>
<dbReference type="InterPro" id="IPR014716">
    <property type="entry name" value="Fibrinogen_a/b/g_C_1"/>
</dbReference>
<dbReference type="Pfam" id="PF00147">
    <property type="entry name" value="Fibrinogen_C"/>
    <property type="match status" value="1"/>
</dbReference>
<proteinExistence type="predicted"/>
<dbReference type="InterPro" id="IPR050373">
    <property type="entry name" value="Fibrinogen_C-term_domain"/>
</dbReference>
<dbReference type="GO" id="GO:0005615">
    <property type="term" value="C:extracellular space"/>
    <property type="evidence" value="ECO:0007669"/>
    <property type="project" value="TreeGrafter"/>
</dbReference>
<organism evidence="2 3">
    <name type="scientific">Magallana gigas</name>
    <name type="common">Pacific oyster</name>
    <name type="synonym">Crassostrea gigas</name>
    <dbReference type="NCBI Taxonomy" id="29159"/>
    <lineage>
        <taxon>Eukaryota</taxon>
        <taxon>Metazoa</taxon>
        <taxon>Spiralia</taxon>
        <taxon>Lophotrochozoa</taxon>
        <taxon>Mollusca</taxon>
        <taxon>Bivalvia</taxon>
        <taxon>Autobranchia</taxon>
        <taxon>Pteriomorphia</taxon>
        <taxon>Ostreida</taxon>
        <taxon>Ostreoidea</taxon>
        <taxon>Ostreidae</taxon>
        <taxon>Magallana</taxon>
    </lineage>
</organism>
<sequence>MLCLLSVELVPNRKKMGCDKCCVKVYKAWECGESLYYSNNMMFSTLDQDNDGKSSGSCATMYRTAGWCNIFFYANPNGEYADSEKTGPKYITWTHWKNSWISLKSIQMMIRPRA</sequence>
<dbReference type="EnsemblMetazoa" id="G20138.2">
    <property type="protein sequence ID" value="G20138.2:cds"/>
    <property type="gene ID" value="G20138"/>
</dbReference>